<organism evidence="2 3">
    <name type="scientific">Pseudomaricurvus hydrocarbonicus</name>
    <dbReference type="NCBI Taxonomy" id="1470433"/>
    <lineage>
        <taxon>Bacteria</taxon>
        <taxon>Pseudomonadati</taxon>
        <taxon>Pseudomonadota</taxon>
        <taxon>Gammaproteobacteria</taxon>
        <taxon>Cellvibrionales</taxon>
        <taxon>Cellvibrionaceae</taxon>
        <taxon>Pseudomaricurvus</taxon>
    </lineage>
</organism>
<reference evidence="2" key="1">
    <citation type="submission" date="2020-03" db="EMBL/GenBank/DDBJ databases">
        <authorList>
            <person name="Guo F."/>
        </authorList>
    </citation>
    <scope>NUCLEOTIDE SEQUENCE</scope>
    <source>
        <strain evidence="2">JCM 30134</strain>
    </source>
</reference>
<keyword evidence="1" id="KW-0732">Signal</keyword>
<name>A0A9E5MQK7_9GAMM</name>
<evidence type="ECO:0000313" key="2">
    <source>
        <dbReference type="EMBL" id="NHO68497.1"/>
    </source>
</evidence>
<dbReference type="Proteomes" id="UP000787472">
    <property type="component" value="Unassembled WGS sequence"/>
</dbReference>
<gene>
    <name evidence="2" type="ORF">G8770_23340</name>
</gene>
<sequence length="158" mass="17227">MQKLSAIKNLTAALLSVCLYLGLSPAALADDLASTCAALQMQLSKMDAETRKMMQQGPMADVVKMCSQQDTSSYKQAMTSGTLYCKSGDLCARYDFQLAADRKIYEPSCAQVASCPSNYSDKCSLDNDKVRGGRGTVDWTLYAYNGLVRDSAKNLKCR</sequence>
<proteinExistence type="predicted"/>
<keyword evidence="3" id="KW-1185">Reference proteome</keyword>
<evidence type="ECO:0000256" key="1">
    <source>
        <dbReference type="SAM" id="SignalP"/>
    </source>
</evidence>
<accession>A0A9E5MQK7</accession>
<protein>
    <submittedName>
        <fullName evidence="2">Uncharacterized protein</fullName>
    </submittedName>
</protein>
<feature type="chain" id="PRO_5038856175" evidence="1">
    <location>
        <begin position="30"/>
        <end position="158"/>
    </location>
</feature>
<dbReference type="RefSeq" id="WP_167192464.1">
    <property type="nucleotide sequence ID" value="NZ_JAAONZ010000034.1"/>
</dbReference>
<dbReference type="AlphaFoldDB" id="A0A9E5MQK7"/>
<evidence type="ECO:0000313" key="3">
    <source>
        <dbReference type="Proteomes" id="UP000787472"/>
    </source>
</evidence>
<comment type="caution">
    <text evidence="2">The sequence shown here is derived from an EMBL/GenBank/DDBJ whole genome shotgun (WGS) entry which is preliminary data.</text>
</comment>
<feature type="signal peptide" evidence="1">
    <location>
        <begin position="1"/>
        <end position="29"/>
    </location>
</feature>
<dbReference type="EMBL" id="JAAONZ010000034">
    <property type="protein sequence ID" value="NHO68497.1"/>
    <property type="molecule type" value="Genomic_DNA"/>
</dbReference>